<comment type="similarity">
    <text evidence="1">Belongs to the peptidase C13 family.</text>
</comment>
<dbReference type="GO" id="GO:0051603">
    <property type="term" value="P:proteolysis involved in protein catabolic process"/>
    <property type="evidence" value="ECO:0007669"/>
    <property type="project" value="TreeGrafter"/>
</dbReference>
<evidence type="ECO:0000313" key="3">
    <source>
        <dbReference type="Proteomes" id="UP001152561"/>
    </source>
</evidence>
<dbReference type="GO" id="GO:0004197">
    <property type="term" value="F:cysteine-type endopeptidase activity"/>
    <property type="evidence" value="ECO:0007669"/>
    <property type="project" value="TreeGrafter"/>
</dbReference>
<dbReference type="GO" id="GO:0006624">
    <property type="term" value="P:vacuolar protein processing"/>
    <property type="evidence" value="ECO:0007669"/>
    <property type="project" value="TreeGrafter"/>
</dbReference>
<accession>A0A9Q1LBJ6</accession>
<comment type="caution">
    <text evidence="2">The sequence shown here is derived from an EMBL/GenBank/DDBJ whole genome shotgun (WGS) entry which is preliminary data.</text>
</comment>
<evidence type="ECO:0000256" key="1">
    <source>
        <dbReference type="ARBA" id="ARBA00009941"/>
    </source>
</evidence>
<gene>
    <name evidence="2" type="ORF">K7X08_026839</name>
</gene>
<keyword evidence="3" id="KW-1185">Reference proteome</keyword>
<proteinExistence type="inferred from homology"/>
<protein>
    <recommendedName>
        <fullName evidence="4">Legumain</fullName>
    </recommendedName>
</protein>
<reference evidence="3" key="1">
    <citation type="journal article" date="2023" name="Proc. Natl. Acad. Sci. U.S.A.">
        <title>Genomic and structural basis for evolution of tropane alkaloid biosynthesis.</title>
        <authorList>
            <person name="Wanga Y.-J."/>
            <person name="Taina T."/>
            <person name="Yua J.-Y."/>
            <person name="Lia J."/>
            <person name="Xua B."/>
            <person name="Chenc J."/>
            <person name="D'Auriad J.C."/>
            <person name="Huanga J.-P."/>
            <person name="Huanga S.-X."/>
        </authorList>
    </citation>
    <scope>NUCLEOTIDE SEQUENCE [LARGE SCALE GENOMIC DNA]</scope>
    <source>
        <strain evidence="3">cv. KIB-2019</strain>
    </source>
</reference>
<dbReference type="AlphaFoldDB" id="A0A9Q1LBJ6"/>
<dbReference type="GO" id="GO:0005773">
    <property type="term" value="C:vacuole"/>
    <property type="evidence" value="ECO:0007669"/>
    <property type="project" value="GOC"/>
</dbReference>
<name>A0A9Q1LBJ6_9SOLA</name>
<dbReference type="PRINTS" id="PR00776">
    <property type="entry name" value="HEMOGLOBNASE"/>
</dbReference>
<sequence length="132" mass="14356">MLMLKFFYNVILANKSGIVGGSGKVLNSGPNDHIFIYYTDHGGPGIVSMPNGENVFANDLVDVLKKKHASGTYDRLVFYLEACESGSMFDGLLPEGLDIYVMTASKPDEDSWATYCGEGTPEDPCLVECPPH</sequence>
<organism evidence="2 3">
    <name type="scientific">Anisodus acutangulus</name>
    <dbReference type="NCBI Taxonomy" id="402998"/>
    <lineage>
        <taxon>Eukaryota</taxon>
        <taxon>Viridiplantae</taxon>
        <taxon>Streptophyta</taxon>
        <taxon>Embryophyta</taxon>
        <taxon>Tracheophyta</taxon>
        <taxon>Spermatophyta</taxon>
        <taxon>Magnoliopsida</taxon>
        <taxon>eudicotyledons</taxon>
        <taxon>Gunneridae</taxon>
        <taxon>Pentapetalae</taxon>
        <taxon>asterids</taxon>
        <taxon>lamiids</taxon>
        <taxon>Solanales</taxon>
        <taxon>Solanaceae</taxon>
        <taxon>Solanoideae</taxon>
        <taxon>Hyoscyameae</taxon>
        <taxon>Anisodus</taxon>
    </lineage>
</organism>
<dbReference type="InterPro" id="IPR001096">
    <property type="entry name" value="Peptidase_C13"/>
</dbReference>
<dbReference type="EMBL" id="JAJAGQ010000021">
    <property type="protein sequence ID" value="KAJ8531405.1"/>
    <property type="molecule type" value="Genomic_DNA"/>
</dbReference>
<dbReference type="OrthoDB" id="991164at2759"/>
<dbReference type="PANTHER" id="PTHR12000:SF30">
    <property type="entry name" value="VACUOLAR-PROCESSING ENZYME-LIKE ISOFORM X1"/>
    <property type="match status" value="1"/>
</dbReference>
<dbReference type="Pfam" id="PF01650">
    <property type="entry name" value="Peptidase_C13"/>
    <property type="match status" value="1"/>
</dbReference>
<dbReference type="PANTHER" id="PTHR12000">
    <property type="entry name" value="HEMOGLOBINASE FAMILY MEMBER"/>
    <property type="match status" value="1"/>
</dbReference>
<dbReference type="Proteomes" id="UP001152561">
    <property type="component" value="Unassembled WGS sequence"/>
</dbReference>
<dbReference type="Gene3D" id="3.40.50.1460">
    <property type="match status" value="1"/>
</dbReference>
<evidence type="ECO:0000313" key="2">
    <source>
        <dbReference type="EMBL" id="KAJ8531405.1"/>
    </source>
</evidence>
<evidence type="ECO:0008006" key="4">
    <source>
        <dbReference type="Google" id="ProtNLM"/>
    </source>
</evidence>